<comment type="caution">
    <text evidence="1">The sequence shown here is derived from an EMBL/GenBank/DDBJ whole genome shotgun (WGS) entry which is preliminary data.</text>
</comment>
<dbReference type="AlphaFoldDB" id="A0A8T2U5Z1"/>
<accession>A0A8T2U5Z1</accession>
<dbReference type="Proteomes" id="UP000825935">
    <property type="component" value="Chromosome 8"/>
</dbReference>
<sequence length="156" mass="17141">MEGEWALVNQYSDAARSLPSSVIGDIQSTPHFCCNSLRCSCLSSSNTTRCSSRGLLLDRHGAGLCSSCTGQAAGSSLYSIHRKDVDKSLRHSCTVLAPDRSLFPIYEEDEDSKSFEDLYCANGVSPSPLIRFLMSCFVQFACLMRAPAQVLMRNER</sequence>
<protein>
    <submittedName>
        <fullName evidence="1">Uncharacterized protein</fullName>
    </submittedName>
</protein>
<evidence type="ECO:0000313" key="2">
    <source>
        <dbReference type="Proteomes" id="UP000825935"/>
    </source>
</evidence>
<reference evidence="1" key="1">
    <citation type="submission" date="2021-08" db="EMBL/GenBank/DDBJ databases">
        <title>WGS assembly of Ceratopteris richardii.</title>
        <authorList>
            <person name="Marchant D.B."/>
            <person name="Chen G."/>
            <person name="Jenkins J."/>
            <person name="Shu S."/>
            <person name="Leebens-Mack J."/>
            <person name="Grimwood J."/>
            <person name="Schmutz J."/>
            <person name="Soltis P."/>
            <person name="Soltis D."/>
            <person name="Chen Z.-H."/>
        </authorList>
    </citation>
    <scope>NUCLEOTIDE SEQUENCE</scope>
    <source>
        <strain evidence="1">Whitten #5841</strain>
        <tissue evidence="1">Leaf</tissue>
    </source>
</reference>
<keyword evidence="2" id="KW-1185">Reference proteome</keyword>
<proteinExistence type="predicted"/>
<name>A0A8T2U5Z1_CERRI</name>
<gene>
    <name evidence="1" type="ORF">KP509_08G036900</name>
</gene>
<dbReference type="EMBL" id="CM035413">
    <property type="protein sequence ID" value="KAH7431217.1"/>
    <property type="molecule type" value="Genomic_DNA"/>
</dbReference>
<organism evidence="1 2">
    <name type="scientific">Ceratopteris richardii</name>
    <name type="common">Triangle waterfern</name>
    <dbReference type="NCBI Taxonomy" id="49495"/>
    <lineage>
        <taxon>Eukaryota</taxon>
        <taxon>Viridiplantae</taxon>
        <taxon>Streptophyta</taxon>
        <taxon>Embryophyta</taxon>
        <taxon>Tracheophyta</taxon>
        <taxon>Polypodiopsida</taxon>
        <taxon>Polypodiidae</taxon>
        <taxon>Polypodiales</taxon>
        <taxon>Pteridineae</taxon>
        <taxon>Pteridaceae</taxon>
        <taxon>Parkerioideae</taxon>
        <taxon>Ceratopteris</taxon>
    </lineage>
</organism>
<evidence type="ECO:0000313" key="1">
    <source>
        <dbReference type="EMBL" id="KAH7431217.1"/>
    </source>
</evidence>